<proteinExistence type="predicted"/>
<dbReference type="AlphaFoldDB" id="A0A5B7H357"/>
<evidence type="ECO:0000313" key="1">
    <source>
        <dbReference type="EMBL" id="MPC64316.1"/>
    </source>
</evidence>
<keyword evidence="2" id="KW-1185">Reference proteome</keyword>
<protein>
    <submittedName>
        <fullName evidence="1">Uncharacterized protein</fullName>
    </submittedName>
</protein>
<gene>
    <name evidence="1" type="ORF">E2C01_058429</name>
</gene>
<name>A0A5B7H357_PORTR</name>
<dbReference type="EMBL" id="VSRR010021915">
    <property type="protein sequence ID" value="MPC64316.1"/>
    <property type="molecule type" value="Genomic_DNA"/>
</dbReference>
<reference evidence="1 2" key="1">
    <citation type="submission" date="2019-05" db="EMBL/GenBank/DDBJ databases">
        <title>Another draft genome of Portunus trituberculatus and its Hox gene families provides insights of decapod evolution.</title>
        <authorList>
            <person name="Jeong J.-H."/>
            <person name="Song I."/>
            <person name="Kim S."/>
            <person name="Choi T."/>
            <person name="Kim D."/>
            <person name="Ryu S."/>
            <person name="Kim W."/>
        </authorList>
    </citation>
    <scope>NUCLEOTIDE SEQUENCE [LARGE SCALE GENOMIC DNA]</scope>
    <source>
        <tissue evidence="1">Muscle</tissue>
    </source>
</reference>
<comment type="caution">
    <text evidence="1">The sequence shown here is derived from an EMBL/GenBank/DDBJ whole genome shotgun (WGS) entry which is preliminary data.</text>
</comment>
<organism evidence="1 2">
    <name type="scientific">Portunus trituberculatus</name>
    <name type="common">Swimming crab</name>
    <name type="synonym">Neptunus trituberculatus</name>
    <dbReference type="NCBI Taxonomy" id="210409"/>
    <lineage>
        <taxon>Eukaryota</taxon>
        <taxon>Metazoa</taxon>
        <taxon>Ecdysozoa</taxon>
        <taxon>Arthropoda</taxon>
        <taxon>Crustacea</taxon>
        <taxon>Multicrustacea</taxon>
        <taxon>Malacostraca</taxon>
        <taxon>Eumalacostraca</taxon>
        <taxon>Eucarida</taxon>
        <taxon>Decapoda</taxon>
        <taxon>Pleocyemata</taxon>
        <taxon>Brachyura</taxon>
        <taxon>Eubrachyura</taxon>
        <taxon>Portunoidea</taxon>
        <taxon>Portunidae</taxon>
        <taxon>Portuninae</taxon>
        <taxon>Portunus</taxon>
    </lineage>
</organism>
<sequence length="157" mass="17361">MYNLEVMGVQHFCLFSSSTSVVFDLTEAGWGQFIACGCSGGSDLVPSLQCPPLGQSGELQATPSNVALRLPSASDKISVWKDHLLFDSRHLLLQYSSAIQVFPFISVPYNMRHASSCTHPPLRPCTRVLCRGNEAGLMLASSRPWERRRYIKVWTAA</sequence>
<dbReference type="Proteomes" id="UP000324222">
    <property type="component" value="Unassembled WGS sequence"/>
</dbReference>
<evidence type="ECO:0000313" key="2">
    <source>
        <dbReference type="Proteomes" id="UP000324222"/>
    </source>
</evidence>
<accession>A0A5B7H357</accession>